<proteinExistence type="inferred from homology"/>
<protein>
    <submittedName>
        <fullName evidence="2">Oidioi.mRNA.OKI2018_I69.PAR.g13204.t1.cds</fullName>
    </submittedName>
</protein>
<dbReference type="Proteomes" id="UP001158576">
    <property type="component" value="Chromosome PAR"/>
</dbReference>
<evidence type="ECO:0000256" key="1">
    <source>
        <dbReference type="ARBA" id="ARBA00009495"/>
    </source>
</evidence>
<sequence length="656" mass="75520">MIPDDLYENLEKLFPKCFIDIQLGGLFANRRHKHVVIDVDCCLSRLYGSKFVDWSCGGQWNEMVVHLSLIRAVANQKNIEFVFFFDGTADISRYYDWNAVNKRVNDNVSRIWNHIQRKGTPPPRAWFIHPPTLQQSLKGALRLYGFQTYTSSVNHRNEMLEYLLTHPHSAFVTSDKYYIFNPKLPNSIKLLSASNFRLDCESTSIRCSRIDLAELSTQLQLSSAQKYALLALSGNHILPRHEIMTIVDPEYLQKHQDWTASQMYISGLLNFVKKHDETNVCNSIIAKIAEFWTHSDHKSKSEKFRSAFDFFSCANLQVTKPASKKDAHKAGAAPKVEVKSEKAEKIRLVSDIFQTKPEWSAKLPPPKKNILKIAQELHTSGQLHPWIYPLLSNGEVFFTGALEDLVHRKYLVRSLEVTKPLRQILYGILFSISSSIQKEYRKKRKMDPILIREWHPNNRVPKLVRALPIETWKTPDLKVLWLSRRPTDYNRRVRALISTFLSDTPFFAELQPNLVIPLIVLRYLNQQPGSLLRLMDINVFLSVILSPNLRNVAMTSKLDPALTDRGVALSSMFIRCCEHASFANDICGQPLPPEYTYPWNFFDGKLFQYKLALARSSDTSSLLNLCYEDHRIIPFLETLRAAILEHTPSTLISISK</sequence>
<organism evidence="2 3">
    <name type="scientific">Oikopleura dioica</name>
    <name type="common">Tunicate</name>
    <dbReference type="NCBI Taxonomy" id="34765"/>
    <lineage>
        <taxon>Eukaryota</taxon>
        <taxon>Metazoa</taxon>
        <taxon>Chordata</taxon>
        <taxon>Tunicata</taxon>
        <taxon>Appendicularia</taxon>
        <taxon>Copelata</taxon>
        <taxon>Oikopleuridae</taxon>
        <taxon>Oikopleura</taxon>
    </lineage>
</organism>
<accession>A0ABN7S8B1</accession>
<dbReference type="EMBL" id="OU015568">
    <property type="protein sequence ID" value="CAG5091701.1"/>
    <property type="molecule type" value="Genomic_DNA"/>
</dbReference>
<gene>
    <name evidence="2" type="ORF">OKIOD_LOCUS4762</name>
</gene>
<keyword evidence="3" id="KW-1185">Reference proteome</keyword>
<dbReference type="SUPFAM" id="SSF88723">
    <property type="entry name" value="PIN domain-like"/>
    <property type="match status" value="1"/>
</dbReference>
<dbReference type="InterPro" id="IPR029060">
    <property type="entry name" value="PIN-like_dom_sf"/>
</dbReference>
<dbReference type="InterPro" id="IPR026784">
    <property type="entry name" value="Coact_PPARg"/>
</dbReference>
<dbReference type="PANTHER" id="PTHR15976:SF16">
    <property type="entry name" value="ASTEROID DOMAIN-CONTAINING PROTEIN"/>
    <property type="match status" value="1"/>
</dbReference>
<comment type="similarity">
    <text evidence="1">Belongs to the constitutive coactivator of PPAR-gamma family.</text>
</comment>
<name>A0ABN7S8B1_OIKDI</name>
<evidence type="ECO:0000313" key="3">
    <source>
        <dbReference type="Proteomes" id="UP001158576"/>
    </source>
</evidence>
<reference evidence="2 3" key="1">
    <citation type="submission" date="2021-04" db="EMBL/GenBank/DDBJ databases">
        <authorList>
            <person name="Bliznina A."/>
        </authorList>
    </citation>
    <scope>NUCLEOTIDE SEQUENCE [LARGE SCALE GENOMIC DNA]</scope>
</reference>
<evidence type="ECO:0000313" key="2">
    <source>
        <dbReference type="EMBL" id="CAG5091701.1"/>
    </source>
</evidence>
<dbReference type="PANTHER" id="PTHR15976">
    <property type="entry name" value="CONSTITUTIVE COACTIVATOR OF PEROXISOME PROLIFERATOR-ACTIVATED RECEPTOR GAMMA"/>
    <property type="match status" value="1"/>
</dbReference>